<dbReference type="InterPro" id="IPR001356">
    <property type="entry name" value="HD"/>
</dbReference>
<evidence type="ECO:0000256" key="4">
    <source>
        <dbReference type="SAM" id="MobiDB-lite"/>
    </source>
</evidence>
<dbReference type="Proteomes" id="UP000694941">
    <property type="component" value="Unplaced"/>
</dbReference>
<dbReference type="SMART" id="SM00389">
    <property type="entry name" value="HOX"/>
    <property type="match status" value="1"/>
</dbReference>
<evidence type="ECO:0000256" key="2">
    <source>
        <dbReference type="PROSITE-ProRule" id="PRU00108"/>
    </source>
</evidence>
<dbReference type="CDD" id="cd00086">
    <property type="entry name" value="homeodomain"/>
    <property type="match status" value="1"/>
</dbReference>
<dbReference type="GeneID" id="106462924"/>
<evidence type="ECO:0000256" key="3">
    <source>
        <dbReference type="RuleBase" id="RU000682"/>
    </source>
</evidence>
<dbReference type="SUPFAM" id="SSF46689">
    <property type="entry name" value="Homeodomain-like"/>
    <property type="match status" value="1"/>
</dbReference>
<dbReference type="InterPro" id="IPR042768">
    <property type="entry name" value="MNX1/Ceh-12"/>
</dbReference>
<keyword evidence="2 3" id="KW-0371">Homeobox</keyword>
<accession>A0ABM1BAX7</accession>
<sequence>MASPKFADTTKSFCIEALLARDDPVKPPVSSPNLYRRSELQQGSQVGLSSTSSVCSNSITLCPSNSPISQPSRANIMNLASLALPLTGTYTNSHMAVPIFSPHPLYAYSGHGSLGVHPASMPVLGGSAFHPPSAAVTAEQSLTGLKSGPLPVEWFARAGVFYHRPGDITGPSAAVLGKTRRPRTAFTSQQLLELENQFRMNKYLSRPKRFEVATNLMLTETQVS</sequence>
<name>A0ABM1BAX7_LIMPO</name>
<keyword evidence="2 3" id="KW-0238">DNA-binding</keyword>
<gene>
    <name evidence="7" type="primary">LOC106462924</name>
</gene>
<comment type="subcellular location">
    <subcellularLocation>
        <location evidence="1 2 3">Nucleus</location>
    </subcellularLocation>
</comment>
<dbReference type="PANTHER" id="PTHR24335">
    <property type="entry name" value="MOTOR NEURON AND PANCREAS HOMEOBOX PROTEIN"/>
    <property type="match status" value="1"/>
</dbReference>
<evidence type="ECO:0000259" key="5">
    <source>
        <dbReference type="PROSITE" id="PS50071"/>
    </source>
</evidence>
<evidence type="ECO:0000313" key="6">
    <source>
        <dbReference type="Proteomes" id="UP000694941"/>
    </source>
</evidence>
<protein>
    <submittedName>
        <fullName evidence="7">Motor neuron and pancreas homeobox protein 1-like</fullName>
    </submittedName>
</protein>
<feature type="region of interest" description="Disordered" evidence="4">
    <location>
        <begin position="26"/>
        <end position="45"/>
    </location>
</feature>
<dbReference type="Gene3D" id="1.10.10.60">
    <property type="entry name" value="Homeodomain-like"/>
    <property type="match status" value="1"/>
</dbReference>
<feature type="domain" description="Homeobox" evidence="5">
    <location>
        <begin position="177"/>
        <end position="224"/>
    </location>
</feature>
<dbReference type="InterPro" id="IPR009057">
    <property type="entry name" value="Homeodomain-like_sf"/>
</dbReference>
<organism evidence="6 7">
    <name type="scientific">Limulus polyphemus</name>
    <name type="common">Atlantic horseshoe crab</name>
    <dbReference type="NCBI Taxonomy" id="6850"/>
    <lineage>
        <taxon>Eukaryota</taxon>
        <taxon>Metazoa</taxon>
        <taxon>Ecdysozoa</taxon>
        <taxon>Arthropoda</taxon>
        <taxon>Chelicerata</taxon>
        <taxon>Merostomata</taxon>
        <taxon>Xiphosura</taxon>
        <taxon>Limulidae</taxon>
        <taxon>Limulus</taxon>
    </lineage>
</organism>
<dbReference type="RefSeq" id="XP_013778346.2">
    <property type="nucleotide sequence ID" value="XM_013922892.2"/>
</dbReference>
<keyword evidence="2 3" id="KW-0539">Nucleus</keyword>
<proteinExistence type="predicted"/>
<evidence type="ECO:0000256" key="1">
    <source>
        <dbReference type="ARBA" id="ARBA00004123"/>
    </source>
</evidence>
<dbReference type="Pfam" id="PF00046">
    <property type="entry name" value="Homeodomain"/>
    <property type="match status" value="1"/>
</dbReference>
<dbReference type="PROSITE" id="PS50071">
    <property type="entry name" value="HOMEOBOX_2"/>
    <property type="match status" value="1"/>
</dbReference>
<evidence type="ECO:0000313" key="7">
    <source>
        <dbReference type="RefSeq" id="XP_013778346.2"/>
    </source>
</evidence>
<dbReference type="PANTHER" id="PTHR24335:SF4">
    <property type="entry name" value="EXTRA-EXTRA"/>
    <property type="match status" value="1"/>
</dbReference>
<keyword evidence="6" id="KW-1185">Reference proteome</keyword>
<reference evidence="7" key="1">
    <citation type="submission" date="2025-08" db="UniProtKB">
        <authorList>
            <consortium name="RefSeq"/>
        </authorList>
    </citation>
    <scope>IDENTIFICATION</scope>
    <source>
        <tissue evidence="7">Muscle</tissue>
    </source>
</reference>